<keyword evidence="3" id="KW-1185">Reference proteome</keyword>
<evidence type="ECO:0000313" key="3">
    <source>
        <dbReference type="Proteomes" id="UP000032305"/>
    </source>
</evidence>
<accession>A0A0A1WBC4</accession>
<evidence type="ECO:0008006" key="4">
    <source>
        <dbReference type="Google" id="ProtNLM"/>
    </source>
</evidence>
<keyword evidence="1" id="KW-0812">Transmembrane</keyword>
<reference evidence="2 3" key="1">
    <citation type="submission" date="2014-11" db="EMBL/GenBank/DDBJ databases">
        <title>Whole genome shotgun sequence of Sphingomonas parapaucimobilis NBRC 15100.</title>
        <authorList>
            <person name="Katano-Makiyama Y."/>
            <person name="Hosoyama A."/>
            <person name="Hashimoto M."/>
            <person name="Hosoyama Y."/>
            <person name="Noguchi M."/>
            <person name="Numata M."/>
            <person name="Tsuchikane K."/>
            <person name="Hirakata S."/>
            <person name="Uohara A."/>
            <person name="Shimodaira J."/>
            <person name="Ohji S."/>
            <person name="Ichikawa N."/>
            <person name="Kimura A."/>
            <person name="Yamazoe A."/>
            <person name="Fujita N."/>
        </authorList>
    </citation>
    <scope>NUCLEOTIDE SEQUENCE [LARGE SCALE GENOMIC DNA]</scope>
    <source>
        <strain evidence="2 3">NBRC 15100</strain>
    </source>
</reference>
<comment type="caution">
    <text evidence="2">The sequence shown here is derived from an EMBL/GenBank/DDBJ whole genome shotgun (WGS) entry which is preliminary data.</text>
</comment>
<dbReference type="AlphaFoldDB" id="A0A0A1WBC4"/>
<gene>
    <name evidence="2" type="ORF">SP5_098_00360</name>
</gene>
<evidence type="ECO:0000256" key="1">
    <source>
        <dbReference type="SAM" id="Phobius"/>
    </source>
</evidence>
<proteinExistence type="predicted"/>
<feature type="transmembrane region" description="Helical" evidence="1">
    <location>
        <begin position="34"/>
        <end position="53"/>
    </location>
</feature>
<dbReference type="eggNOG" id="ENOG50348TQ">
    <property type="taxonomic scope" value="Bacteria"/>
</dbReference>
<dbReference type="RefSeq" id="WP_228165648.1">
    <property type="nucleotide sequence ID" value="NZ_BBPI01000098.1"/>
</dbReference>
<dbReference type="Proteomes" id="UP000032305">
    <property type="component" value="Unassembled WGS sequence"/>
</dbReference>
<dbReference type="EMBL" id="BBPI01000098">
    <property type="protein sequence ID" value="GAM02760.1"/>
    <property type="molecule type" value="Genomic_DNA"/>
</dbReference>
<name>A0A0A1WBC4_9SPHN</name>
<keyword evidence="1" id="KW-1133">Transmembrane helix</keyword>
<evidence type="ECO:0000313" key="2">
    <source>
        <dbReference type="EMBL" id="GAM02760.1"/>
    </source>
</evidence>
<sequence>MNSDDGSLGRNRRPPDPTALMQEVEWNMASKRTLTVVAGVGAAALAIAGVAIAQNHEANENRIIGKHSERDIPLAQVPEAAMNAARAQLASISKAEQVTRKADGSTLYEIKGKNSDGKTIELFVTPEGQVLGRE</sequence>
<organism evidence="2 3">
    <name type="scientific">Sphingomonas parapaucimobilis NBRC 15100</name>
    <dbReference type="NCBI Taxonomy" id="1219049"/>
    <lineage>
        <taxon>Bacteria</taxon>
        <taxon>Pseudomonadati</taxon>
        <taxon>Pseudomonadota</taxon>
        <taxon>Alphaproteobacteria</taxon>
        <taxon>Sphingomonadales</taxon>
        <taxon>Sphingomonadaceae</taxon>
        <taxon>Sphingomonas</taxon>
    </lineage>
</organism>
<keyword evidence="1" id="KW-0472">Membrane</keyword>
<protein>
    <recommendedName>
        <fullName evidence="4">PepSY domain-containing protein</fullName>
    </recommendedName>
</protein>